<dbReference type="AlphaFoldDB" id="A0A5B7E1A1"/>
<dbReference type="InterPro" id="IPR036390">
    <property type="entry name" value="WH_DNA-bd_sf"/>
</dbReference>
<evidence type="ECO:0000256" key="3">
    <source>
        <dbReference type="ARBA" id="ARBA00023274"/>
    </source>
</evidence>
<sequence>MVAWRDCVCPVQTMPSVSVKDVNQQGFTEAFAEFLKKSGKVKVPDWADLVKYNSKSFKTKVGFQVGFYICEGPNHSHTPEGAFAMCAKLGKIILEGVSLACDKRNKEHLLQIAGTFPRLAEQSWDSLISILVLSVKVELVCRDVVQCYHGWETKSKQAALKKLWDKYTAGQYSVFEYRKKCSKKKDHAEAAV</sequence>
<dbReference type="InterPro" id="IPR001266">
    <property type="entry name" value="Ribosomal_eS19"/>
</dbReference>
<dbReference type="SUPFAM" id="SSF46785">
    <property type="entry name" value="Winged helix' DNA-binding domain"/>
    <property type="match status" value="1"/>
</dbReference>
<comment type="caution">
    <text evidence="4">The sequence shown here is derived from an EMBL/GenBank/DDBJ whole genome shotgun (WGS) entry which is preliminary data.</text>
</comment>
<dbReference type="GO" id="GO:0005840">
    <property type="term" value="C:ribosome"/>
    <property type="evidence" value="ECO:0007669"/>
    <property type="project" value="UniProtKB-KW"/>
</dbReference>
<dbReference type="EMBL" id="VSRR010001802">
    <property type="protein sequence ID" value="MPC27781.1"/>
    <property type="molecule type" value="Genomic_DNA"/>
</dbReference>
<accession>A0A5B7E1A1</accession>
<gene>
    <name evidence="4" type="primary">rps19</name>
    <name evidence="4" type="ORF">E2C01_020965</name>
</gene>
<dbReference type="GO" id="GO:0006412">
    <property type="term" value="P:translation"/>
    <property type="evidence" value="ECO:0007669"/>
    <property type="project" value="InterPro"/>
</dbReference>
<keyword evidence="3" id="KW-0687">Ribonucleoprotein</keyword>
<evidence type="ECO:0000256" key="1">
    <source>
        <dbReference type="ARBA" id="ARBA00010014"/>
    </source>
</evidence>
<dbReference type="GO" id="GO:0003735">
    <property type="term" value="F:structural constituent of ribosome"/>
    <property type="evidence" value="ECO:0007669"/>
    <property type="project" value="InterPro"/>
</dbReference>
<keyword evidence="5" id="KW-1185">Reference proteome</keyword>
<proteinExistence type="inferred from homology"/>
<dbReference type="Proteomes" id="UP000324222">
    <property type="component" value="Unassembled WGS sequence"/>
</dbReference>
<dbReference type="GO" id="GO:1990904">
    <property type="term" value="C:ribonucleoprotein complex"/>
    <property type="evidence" value="ECO:0007669"/>
    <property type="project" value="UniProtKB-KW"/>
</dbReference>
<dbReference type="OrthoDB" id="428974at2759"/>
<name>A0A5B7E1A1_PORTR</name>
<keyword evidence="2 4" id="KW-0689">Ribosomal protein</keyword>
<organism evidence="4 5">
    <name type="scientific">Portunus trituberculatus</name>
    <name type="common">Swimming crab</name>
    <name type="synonym">Neptunus trituberculatus</name>
    <dbReference type="NCBI Taxonomy" id="210409"/>
    <lineage>
        <taxon>Eukaryota</taxon>
        <taxon>Metazoa</taxon>
        <taxon>Ecdysozoa</taxon>
        <taxon>Arthropoda</taxon>
        <taxon>Crustacea</taxon>
        <taxon>Multicrustacea</taxon>
        <taxon>Malacostraca</taxon>
        <taxon>Eumalacostraca</taxon>
        <taxon>Eucarida</taxon>
        <taxon>Decapoda</taxon>
        <taxon>Pleocyemata</taxon>
        <taxon>Brachyura</taxon>
        <taxon>Eubrachyura</taxon>
        <taxon>Portunoidea</taxon>
        <taxon>Portunidae</taxon>
        <taxon>Portuninae</taxon>
        <taxon>Portunus</taxon>
    </lineage>
</organism>
<evidence type="ECO:0000256" key="2">
    <source>
        <dbReference type="ARBA" id="ARBA00022980"/>
    </source>
</evidence>
<dbReference type="InterPro" id="IPR036388">
    <property type="entry name" value="WH-like_DNA-bd_sf"/>
</dbReference>
<dbReference type="Gene3D" id="1.10.10.10">
    <property type="entry name" value="Winged helix-like DNA-binding domain superfamily/Winged helix DNA-binding domain"/>
    <property type="match status" value="1"/>
</dbReference>
<dbReference type="Pfam" id="PF01090">
    <property type="entry name" value="Ribosomal_S19e"/>
    <property type="match status" value="1"/>
</dbReference>
<reference evidence="4 5" key="1">
    <citation type="submission" date="2019-05" db="EMBL/GenBank/DDBJ databases">
        <title>Another draft genome of Portunus trituberculatus and its Hox gene families provides insights of decapod evolution.</title>
        <authorList>
            <person name="Jeong J.-H."/>
            <person name="Song I."/>
            <person name="Kim S."/>
            <person name="Choi T."/>
            <person name="Kim D."/>
            <person name="Ryu S."/>
            <person name="Kim W."/>
        </authorList>
    </citation>
    <scope>NUCLEOTIDE SEQUENCE [LARGE SCALE GENOMIC DNA]</scope>
    <source>
        <tissue evidence="4">Muscle</tissue>
    </source>
</reference>
<evidence type="ECO:0000313" key="4">
    <source>
        <dbReference type="EMBL" id="MPC27781.1"/>
    </source>
</evidence>
<protein>
    <submittedName>
        <fullName evidence="4">40S ribosomal protein S19</fullName>
    </submittedName>
</protein>
<comment type="similarity">
    <text evidence="1">Belongs to the eukaryotic ribosomal protein eS19 family.</text>
</comment>
<evidence type="ECO:0000313" key="5">
    <source>
        <dbReference type="Proteomes" id="UP000324222"/>
    </source>
</evidence>